<comment type="similarity">
    <text evidence="1 3">Belongs to the bacterial histone-like protein family.</text>
</comment>
<evidence type="ECO:0000313" key="4">
    <source>
        <dbReference type="EMBL" id="SLM29796.1"/>
    </source>
</evidence>
<dbReference type="SMART" id="SM00411">
    <property type="entry name" value="BHL"/>
    <property type="match status" value="1"/>
</dbReference>
<evidence type="ECO:0000256" key="2">
    <source>
        <dbReference type="ARBA" id="ARBA00023125"/>
    </source>
</evidence>
<dbReference type="EMBL" id="FWEV01000110">
    <property type="protein sequence ID" value="SLM29796.1"/>
    <property type="molecule type" value="Genomic_DNA"/>
</dbReference>
<keyword evidence="5" id="KW-1185">Reference proteome</keyword>
<name>A0A1W1HBH9_9BACT</name>
<evidence type="ECO:0000313" key="5">
    <source>
        <dbReference type="Proteomes" id="UP000191931"/>
    </source>
</evidence>
<evidence type="ECO:0000256" key="3">
    <source>
        <dbReference type="RuleBase" id="RU003939"/>
    </source>
</evidence>
<dbReference type="PRINTS" id="PR01727">
    <property type="entry name" value="DNABINDINGHU"/>
</dbReference>
<gene>
    <name evidence="4" type="primary">ihfB</name>
    <name evidence="4" type="ORF">MTBBW1_1980018</name>
</gene>
<dbReference type="PANTHER" id="PTHR33175">
    <property type="entry name" value="DNA-BINDING PROTEIN HU"/>
    <property type="match status" value="1"/>
</dbReference>
<dbReference type="InterPro" id="IPR000119">
    <property type="entry name" value="Hist_DNA-bd"/>
</dbReference>
<dbReference type="OrthoDB" id="9804203at2"/>
<proteinExistence type="inferred from homology"/>
<protein>
    <submittedName>
        <fullName evidence="4">Integration host factor subunit beta</fullName>
    </submittedName>
</protein>
<dbReference type="STRING" id="1246637.MTBBW1_1980018"/>
<accession>A0A1W1HBH9</accession>
<sequence>MNKLELIKELKDKTKLTKCEAALVVDIFFSELTRELSEGGRVEIRGLCSFYVKHYDSYTGRNPKSGKRVKIAPKKLPFFKPGKELKERVDYKKV</sequence>
<dbReference type="AlphaFoldDB" id="A0A1W1HBH9"/>
<dbReference type="PANTHER" id="PTHR33175:SF5">
    <property type="entry name" value="INTEGRATION HOST FACTOR SUBUNIT BETA"/>
    <property type="match status" value="1"/>
</dbReference>
<dbReference type="GO" id="GO:0003677">
    <property type="term" value="F:DNA binding"/>
    <property type="evidence" value="ECO:0007669"/>
    <property type="project" value="UniProtKB-KW"/>
</dbReference>
<dbReference type="InterPro" id="IPR010992">
    <property type="entry name" value="IHF-like_DNA-bd_dom_sf"/>
</dbReference>
<keyword evidence="2" id="KW-0238">DNA-binding</keyword>
<organism evidence="4 5">
    <name type="scientific">Desulfamplus magnetovallimortis</name>
    <dbReference type="NCBI Taxonomy" id="1246637"/>
    <lineage>
        <taxon>Bacteria</taxon>
        <taxon>Pseudomonadati</taxon>
        <taxon>Thermodesulfobacteriota</taxon>
        <taxon>Desulfobacteria</taxon>
        <taxon>Desulfobacterales</taxon>
        <taxon>Desulfobacteraceae</taxon>
        <taxon>Desulfamplus</taxon>
    </lineage>
</organism>
<evidence type="ECO:0000256" key="1">
    <source>
        <dbReference type="ARBA" id="ARBA00010529"/>
    </source>
</evidence>
<dbReference type="SUPFAM" id="SSF47729">
    <property type="entry name" value="IHF-like DNA-binding proteins"/>
    <property type="match status" value="1"/>
</dbReference>
<dbReference type="GO" id="GO:0030527">
    <property type="term" value="F:structural constituent of chromatin"/>
    <property type="evidence" value="ECO:0007669"/>
    <property type="project" value="InterPro"/>
</dbReference>
<dbReference type="Pfam" id="PF00216">
    <property type="entry name" value="Bac_DNA_binding"/>
    <property type="match status" value="1"/>
</dbReference>
<reference evidence="4 5" key="1">
    <citation type="submission" date="2017-03" db="EMBL/GenBank/DDBJ databases">
        <authorList>
            <person name="Afonso C.L."/>
            <person name="Miller P.J."/>
            <person name="Scott M.A."/>
            <person name="Spackman E."/>
            <person name="Goraichik I."/>
            <person name="Dimitrov K.M."/>
            <person name="Suarez D.L."/>
            <person name="Swayne D.E."/>
        </authorList>
    </citation>
    <scope>NUCLEOTIDE SEQUENCE [LARGE SCALE GENOMIC DNA]</scope>
    <source>
        <strain evidence="4">PRJEB14757</strain>
    </source>
</reference>
<dbReference type="GO" id="GO:0005829">
    <property type="term" value="C:cytosol"/>
    <property type="evidence" value="ECO:0007669"/>
    <property type="project" value="TreeGrafter"/>
</dbReference>
<dbReference type="Gene3D" id="4.10.520.10">
    <property type="entry name" value="IHF-like DNA-binding proteins"/>
    <property type="match status" value="1"/>
</dbReference>
<dbReference type="CDD" id="cd13836">
    <property type="entry name" value="IHF_B"/>
    <property type="match status" value="1"/>
</dbReference>
<dbReference type="Proteomes" id="UP000191931">
    <property type="component" value="Unassembled WGS sequence"/>
</dbReference>
<dbReference type="RefSeq" id="WP_080806971.1">
    <property type="nucleotide sequence ID" value="NZ_LT828555.1"/>
</dbReference>